<dbReference type="SUPFAM" id="SSF46785">
    <property type="entry name" value="Winged helix' DNA-binding domain"/>
    <property type="match status" value="1"/>
</dbReference>
<dbReference type="InterPro" id="IPR036388">
    <property type="entry name" value="WH-like_DNA-bd_sf"/>
</dbReference>
<protein>
    <submittedName>
        <fullName evidence="5">MarR family transcriptional regulator</fullName>
    </submittedName>
</protein>
<evidence type="ECO:0000256" key="2">
    <source>
        <dbReference type="ARBA" id="ARBA00023015"/>
    </source>
</evidence>
<reference evidence="5 6" key="1">
    <citation type="submission" date="2015-04" db="EMBL/GenBank/DDBJ databases">
        <title>Complete Genome Sequence of Brevibacterium flavum ATCC 15168.</title>
        <authorList>
            <person name="Ahn J."/>
            <person name="Park G."/>
            <person name="Jeon W."/>
            <person name="Jang Y."/>
            <person name="Jang M."/>
            <person name="Lee H."/>
            <person name="Lee H."/>
        </authorList>
    </citation>
    <scope>NUCLEOTIDE SEQUENCE [LARGE SCALE GENOMIC DNA]</scope>
    <source>
        <strain evidence="5 6">ATCC 15168</strain>
    </source>
</reference>
<name>A0A0F6Z3Z8_9CORY</name>
<dbReference type="RefSeq" id="WP_003861009.1">
    <property type="nucleotide sequence ID" value="NZ_CP011309.1"/>
</dbReference>
<evidence type="ECO:0000256" key="1">
    <source>
        <dbReference type="ARBA" id="ARBA00011046"/>
    </source>
</evidence>
<dbReference type="Pfam" id="PF03965">
    <property type="entry name" value="Penicillinase_R"/>
    <property type="match status" value="1"/>
</dbReference>
<gene>
    <name evidence="5" type="ORF">YH66_00105</name>
</gene>
<dbReference type="Gene3D" id="6.10.140.850">
    <property type="match status" value="1"/>
</dbReference>
<dbReference type="EMBL" id="CP011309">
    <property type="protein sequence ID" value="AKF26077.1"/>
    <property type="molecule type" value="Genomic_DNA"/>
</dbReference>
<keyword evidence="3" id="KW-0238">DNA-binding</keyword>
<dbReference type="InterPro" id="IPR005650">
    <property type="entry name" value="BlaI_family"/>
</dbReference>
<dbReference type="GO" id="GO:0003677">
    <property type="term" value="F:DNA binding"/>
    <property type="evidence" value="ECO:0007669"/>
    <property type="project" value="UniProtKB-KW"/>
</dbReference>
<keyword evidence="2" id="KW-0805">Transcription regulation</keyword>
<dbReference type="PIRSF" id="PIRSF019455">
    <property type="entry name" value="CopR_AtkY"/>
    <property type="match status" value="1"/>
</dbReference>
<keyword evidence="4" id="KW-0804">Transcription</keyword>
<comment type="similarity">
    <text evidence="1">Belongs to the BlaI transcriptional regulatory family.</text>
</comment>
<dbReference type="PATRIC" id="fig|92706.3.peg.20"/>
<dbReference type="HOGENOM" id="CLU_119090_1_0_11"/>
<dbReference type="Proteomes" id="UP000034037">
    <property type="component" value="Chromosome"/>
</dbReference>
<dbReference type="Gene3D" id="1.10.10.10">
    <property type="entry name" value="Winged helix-like DNA-binding domain superfamily/Winged helix DNA-binding domain"/>
    <property type="match status" value="1"/>
</dbReference>
<evidence type="ECO:0000256" key="4">
    <source>
        <dbReference type="ARBA" id="ARBA00023163"/>
    </source>
</evidence>
<evidence type="ECO:0000313" key="6">
    <source>
        <dbReference type="Proteomes" id="UP000034037"/>
    </source>
</evidence>
<proteinExistence type="inferred from homology"/>
<dbReference type="InterPro" id="IPR036390">
    <property type="entry name" value="WH_DNA-bd_sf"/>
</dbReference>
<accession>A0A0F6Z3Z8</accession>
<dbReference type="AlphaFoldDB" id="A0A0F6Z3Z8"/>
<organism evidence="5 6">
    <name type="scientific">[Brevibacterium] flavum</name>
    <dbReference type="NCBI Taxonomy" id="92706"/>
    <lineage>
        <taxon>Bacteria</taxon>
        <taxon>Bacillati</taxon>
        <taxon>Actinomycetota</taxon>
        <taxon>Actinomycetes</taxon>
        <taxon>Mycobacteriales</taxon>
        <taxon>Corynebacteriaceae</taxon>
        <taxon>Corynebacterium</taxon>
    </lineage>
</organism>
<keyword evidence="6" id="KW-1185">Reference proteome</keyword>
<evidence type="ECO:0000256" key="3">
    <source>
        <dbReference type="ARBA" id="ARBA00023125"/>
    </source>
</evidence>
<evidence type="ECO:0000313" key="5">
    <source>
        <dbReference type="EMBL" id="AKF26077.1"/>
    </source>
</evidence>
<dbReference type="GO" id="GO:0045892">
    <property type="term" value="P:negative regulation of DNA-templated transcription"/>
    <property type="evidence" value="ECO:0007669"/>
    <property type="project" value="InterPro"/>
</dbReference>
<sequence length="123" mass="13872">MSIEPGIPTLGPLEEQVMHILWDHGKLTVREVIEFLPGDPAYTTIATVLRHLGRKGMVTTVKDGRTARHSALMNREEYTAGVMDQVLSTSRDRTASILHFVDTITATDRELLLEYLQQQEGRK</sequence>